<accession>A0A3A2Z3G8</accession>
<name>A0A3A2Z3G8_9EURO</name>
<feature type="transmembrane region" description="Helical" evidence="2">
    <location>
        <begin position="493"/>
        <end position="513"/>
    </location>
</feature>
<dbReference type="GO" id="GO:0015087">
    <property type="term" value="F:cobalt ion transmembrane transporter activity"/>
    <property type="evidence" value="ECO:0007669"/>
    <property type="project" value="TreeGrafter"/>
</dbReference>
<gene>
    <name evidence="3" type="ORF">PHISCL_10051</name>
</gene>
<dbReference type="AlphaFoldDB" id="A0A3A2Z3G8"/>
<dbReference type="OrthoDB" id="5430812at2759"/>
<keyword evidence="2" id="KW-0812">Transmembrane</keyword>
<keyword evidence="4" id="KW-1185">Reference proteome</keyword>
<reference evidence="4" key="1">
    <citation type="submission" date="2017-02" db="EMBL/GenBank/DDBJ databases">
        <authorList>
            <person name="Tafer H."/>
            <person name="Lopandic K."/>
        </authorList>
    </citation>
    <scope>NUCLEOTIDE SEQUENCE [LARGE SCALE GENOMIC DNA]</scope>
    <source>
        <strain evidence="4">CBS 366.77</strain>
    </source>
</reference>
<organism evidence="3 4">
    <name type="scientific">Aspergillus sclerotialis</name>
    <dbReference type="NCBI Taxonomy" id="2070753"/>
    <lineage>
        <taxon>Eukaryota</taxon>
        <taxon>Fungi</taxon>
        <taxon>Dikarya</taxon>
        <taxon>Ascomycota</taxon>
        <taxon>Pezizomycotina</taxon>
        <taxon>Eurotiomycetes</taxon>
        <taxon>Eurotiomycetidae</taxon>
        <taxon>Eurotiales</taxon>
        <taxon>Aspergillaceae</taxon>
        <taxon>Aspergillus</taxon>
        <taxon>Aspergillus subgen. Polypaecilum</taxon>
    </lineage>
</organism>
<dbReference type="GO" id="GO:0015095">
    <property type="term" value="F:magnesium ion transmembrane transporter activity"/>
    <property type="evidence" value="ECO:0007669"/>
    <property type="project" value="TreeGrafter"/>
</dbReference>
<sequence>MADPHSTRIPQNPVEYYGSFTDSPNLLNKFNDIDDEVHFQAYLRLLQKYDTKNFVLDFGNDDAWCAINLVEDDFTHLLKYRPGFFGTRWINIWSPEEQKDTIKAIMSHYGVSERLQGMMCTEPVSRSSKPAAPATPRIYSRSRSLDRSLHTEVDDIEGAYATKDLAEDIDTSGALRNLSFAEVANQIWHFCSVDHGPRYTCIGYNCLYVIPGVDNPNGKALPDGLRIWSWLVLFEDGTVVSIQENPFPTPQDPLPESEVKPVLEIVRRNVRFIFAGVSKQHAGSSSDKDTLVTIRVRHFNDSGPDQAGIKQEDGPSLLFYYIFDDWVSSYGLIAKREHQYGVRLDHLRENMLERPVVDLVNELHWLGRRLAVLKRLYQSYELIMTRILQRQRLLRDEARSQARPTSMGNIFTEPEFSELRQPTLHSQIGLVNINDSVGVQLSSAAVARFERLLDRIKLYCLSEIDACLTEKESLTFLNFNLIALKDTQAVEKLTRITILLAKVTILFLPVSLMTEYFGTELKGVKGGYTTVQYWAAFGVIMFLSMLLLTAFGFASDTVEGKPIYRSLVRSFYRTSRHRFTQRKGANS</sequence>
<evidence type="ECO:0000256" key="2">
    <source>
        <dbReference type="SAM" id="Phobius"/>
    </source>
</evidence>
<dbReference type="Proteomes" id="UP000266188">
    <property type="component" value="Unassembled WGS sequence"/>
</dbReference>
<dbReference type="GO" id="GO:0000287">
    <property type="term" value="F:magnesium ion binding"/>
    <property type="evidence" value="ECO:0007669"/>
    <property type="project" value="TreeGrafter"/>
</dbReference>
<dbReference type="EMBL" id="MVGC01000811">
    <property type="protein sequence ID" value="RJE17612.1"/>
    <property type="molecule type" value="Genomic_DNA"/>
</dbReference>
<comment type="subcellular location">
    <subcellularLocation>
        <location evidence="1">Cell membrane</location>
        <topology evidence="1">Multi-pass membrane protein</topology>
    </subcellularLocation>
</comment>
<dbReference type="PANTHER" id="PTHR46494">
    <property type="entry name" value="CORA FAMILY METAL ION TRANSPORTER (EUROFUNG)"/>
    <property type="match status" value="1"/>
</dbReference>
<evidence type="ECO:0000313" key="4">
    <source>
        <dbReference type="Proteomes" id="UP000266188"/>
    </source>
</evidence>
<dbReference type="PANTHER" id="PTHR46494:SF1">
    <property type="entry name" value="CORA FAMILY METAL ION TRANSPORTER (EUROFUNG)"/>
    <property type="match status" value="1"/>
</dbReference>
<dbReference type="GO" id="GO:0005886">
    <property type="term" value="C:plasma membrane"/>
    <property type="evidence" value="ECO:0007669"/>
    <property type="project" value="UniProtKB-SubCell"/>
</dbReference>
<evidence type="ECO:0000256" key="1">
    <source>
        <dbReference type="ARBA" id="ARBA00004651"/>
    </source>
</evidence>
<dbReference type="SUPFAM" id="SSF143865">
    <property type="entry name" value="CorA soluble domain-like"/>
    <property type="match status" value="1"/>
</dbReference>
<dbReference type="STRING" id="2070753.A0A3A2Z3G8"/>
<evidence type="ECO:0008006" key="5">
    <source>
        <dbReference type="Google" id="ProtNLM"/>
    </source>
</evidence>
<proteinExistence type="predicted"/>
<protein>
    <recommendedName>
        <fullName evidence="5">ADP-ribosylation factor</fullName>
    </recommendedName>
</protein>
<dbReference type="InterPro" id="IPR045861">
    <property type="entry name" value="CorA_cytoplasmic_dom"/>
</dbReference>
<keyword evidence="2" id="KW-1133">Transmembrane helix</keyword>
<dbReference type="GO" id="GO:0050897">
    <property type="term" value="F:cobalt ion binding"/>
    <property type="evidence" value="ECO:0007669"/>
    <property type="project" value="TreeGrafter"/>
</dbReference>
<feature type="transmembrane region" description="Helical" evidence="2">
    <location>
        <begin position="533"/>
        <end position="555"/>
    </location>
</feature>
<comment type="caution">
    <text evidence="3">The sequence shown here is derived from an EMBL/GenBank/DDBJ whole genome shotgun (WGS) entry which is preliminary data.</text>
</comment>
<evidence type="ECO:0000313" key="3">
    <source>
        <dbReference type="EMBL" id="RJE17612.1"/>
    </source>
</evidence>
<keyword evidence="2" id="KW-0472">Membrane</keyword>